<sequence>MEALHIASKDGSNVKVSGNDAGSPKIFDEGVSNVPAKYRGTDADKRDMTNLGKKQVLRVSIRSQGKRDKANVVAAELQLHNHARICLHLRGQLGRYLYFPLIDGGTPLYFWGFLGCVLCQTLVYASLSEMASMSPTAGGQYHWVSEFAPPRYQKVLSYYSGWLTAIGWQVYLASVCYLVGTLIQGMIVLNNPDYVFERWHGTLLTIAIVLFTITFNTALANRLPIIEGMILILHILGFFAVIIPLWVMAPRRSTDDALFNFVNAGGWSSTGLSAMIGLLAPMSVLVGYDCAVHMGEEIKDASITLPRAIMGSLVVNSTLSLIVIVTICYCLGDAETVAASATGYPFIEMIFQGTRSTGGTTVMVAIVTIMLAACGVTEVAAASRQIWLLPVIKDCPATVGSAALVNLGSAVALNAITSLGAVAVLLSYFLTIGTLIHRRLRGPPLPPRRWSLGKFGLAINIGALACLAPIIFFLTWPLATPVTPAYMNWSTTMLGGTLLIATIYYFAKARKEYVGPSVFIKREM</sequence>
<reference evidence="7 8" key="1">
    <citation type="submission" date="2015-06" db="EMBL/GenBank/DDBJ databases">
        <title>Draft genome of the ant-associated black yeast Phialophora attae CBS 131958.</title>
        <authorList>
            <person name="Moreno L.F."/>
            <person name="Stielow B.J."/>
            <person name="de Hoog S."/>
            <person name="Vicente V.A."/>
            <person name="Weiss V.A."/>
            <person name="de Vries M."/>
            <person name="Cruz L.M."/>
            <person name="Souza E.M."/>
        </authorList>
    </citation>
    <scope>NUCLEOTIDE SEQUENCE [LARGE SCALE GENOMIC DNA]</scope>
    <source>
        <strain evidence="7 8">CBS 131958</strain>
    </source>
</reference>
<evidence type="ECO:0000313" key="8">
    <source>
        <dbReference type="Proteomes" id="UP000038010"/>
    </source>
</evidence>
<keyword evidence="3 6" id="KW-0812">Transmembrane</keyword>
<evidence type="ECO:0000256" key="3">
    <source>
        <dbReference type="ARBA" id="ARBA00022692"/>
    </source>
</evidence>
<comment type="subcellular location">
    <subcellularLocation>
        <location evidence="1">Membrane</location>
        <topology evidence="1">Multi-pass membrane protein</topology>
    </subcellularLocation>
</comment>
<dbReference type="RefSeq" id="XP_017997391.1">
    <property type="nucleotide sequence ID" value="XM_018139068.1"/>
</dbReference>
<proteinExistence type="predicted"/>
<dbReference type="Pfam" id="PF13520">
    <property type="entry name" value="AA_permease_2"/>
    <property type="match status" value="1"/>
</dbReference>
<evidence type="ECO:0000256" key="2">
    <source>
        <dbReference type="ARBA" id="ARBA00022448"/>
    </source>
</evidence>
<feature type="transmembrane region" description="Helical" evidence="6">
    <location>
        <begin position="457"/>
        <end position="479"/>
    </location>
</feature>
<dbReference type="GO" id="GO:0022857">
    <property type="term" value="F:transmembrane transporter activity"/>
    <property type="evidence" value="ECO:0007669"/>
    <property type="project" value="InterPro"/>
</dbReference>
<feature type="transmembrane region" description="Helical" evidence="6">
    <location>
        <begin position="362"/>
        <end position="383"/>
    </location>
</feature>
<accession>A0A0N0NJY6</accession>
<keyword evidence="4 6" id="KW-1133">Transmembrane helix</keyword>
<feature type="transmembrane region" description="Helical" evidence="6">
    <location>
        <begin position="419"/>
        <end position="436"/>
    </location>
</feature>
<gene>
    <name evidence="7" type="ORF">AB675_10305</name>
</gene>
<dbReference type="InterPro" id="IPR002293">
    <property type="entry name" value="AA/rel_permease1"/>
</dbReference>
<dbReference type="GO" id="GO:0016020">
    <property type="term" value="C:membrane"/>
    <property type="evidence" value="ECO:0007669"/>
    <property type="project" value="UniProtKB-SubCell"/>
</dbReference>
<evidence type="ECO:0000256" key="1">
    <source>
        <dbReference type="ARBA" id="ARBA00004141"/>
    </source>
</evidence>
<name>A0A0N0NJY6_9EURO</name>
<evidence type="ECO:0000256" key="6">
    <source>
        <dbReference type="SAM" id="Phobius"/>
    </source>
</evidence>
<organism evidence="7 8">
    <name type="scientific">Cyphellophora attinorum</name>
    <dbReference type="NCBI Taxonomy" id="1664694"/>
    <lineage>
        <taxon>Eukaryota</taxon>
        <taxon>Fungi</taxon>
        <taxon>Dikarya</taxon>
        <taxon>Ascomycota</taxon>
        <taxon>Pezizomycotina</taxon>
        <taxon>Eurotiomycetes</taxon>
        <taxon>Chaetothyriomycetidae</taxon>
        <taxon>Chaetothyriales</taxon>
        <taxon>Cyphellophoraceae</taxon>
        <taxon>Cyphellophora</taxon>
    </lineage>
</organism>
<evidence type="ECO:0000256" key="4">
    <source>
        <dbReference type="ARBA" id="ARBA00022989"/>
    </source>
</evidence>
<feature type="transmembrane region" description="Helical" evidence="6">
    <location>
        <begin position="231"/>
        <end position="249"/>
    </location>
</feature>
<keyword evidence="5 6" id="KW-0472">Membrane</keyword>
<keyword evidence="8" id="KW-1185">Reference proteome</keyword>
<feature type="transmembrane region" description="Helical" evidence="6">
    <location>
        <begin position="161"/>
        <end position="187"/>
    </location>
</feature>
<feature type="transmembrane region" description="Helical" evidence="6">
    <location>
        <begin position="485"/>
        <end position="507"/>
    </location>
</feature>
<dbReference type="Proteomes" id="UP000038010">
    <property type="component" value="Unassembled WGS sequence"/>
</dbReference>
<protein>
    <submittedName>
        <fullName evidence="7">Putative amino-acid permease</fullName>
    </submittedName>
</protein>
<comment type="caution">
    <text evidence="7">The sequence shown here is derived from an EMBL/GenBank/DDBJ whole genome shotgun (WGS) entry which is preliminary data.</text>
</comment>
<feature type="transmembrane region" description="Helical" evidence="6">
    <location>
        <begin position="269"/>
        <end position="288"/>
    </location>
</feature>
<dbReference type="GeneID" id="28730948"/>
<dbReference type="OrthoDB" id="3257095at2759"/>
<dbReference type="PANTHER" id="PTHR45649">
    <property type="entry name" value="AMINO-ACID PERMEASE BAT1"/>
    <property type="match status" value="1"/>
</dbReference>
<keyword evidence="2" id="KW-0813">Transport</keyword>
<dbReference type="VEuPathDB" id="FungiDB:AB675_10305"/>
<dbReference type="EMBL" id="LFJN01000024">
    <property type="protein sequence ID" value="KPI37428.1"/>
    <property type="molecule type" value="Genomic_DNA"/>
</dbReference>
<dbReference type="AlphaFoldDB" id="A0A0N0NJY6"/>
<dbReference type="Gene3D" id="1.20.1740.10">
    <property type="entry name" value="Amino acid/polyamine transporter I"/>
    <property type="match status" value="1"/>
</dbReference>
<dbReference type="PANTHER" id="PTHR45649:SF41">
    <property type="entry name" value="TRANSPORTER, PUTATIVE (EUROFUNG)-RELATED"/>
    <property type="match status" value="1"/>
</dbReference>
<evidence type="ECO:0000256" key="5">
    <source>
        <dbReference type="ARBA" id="ARBA00023136"/>
    </source>
</evidence>
<evidence type="ECO:0000313" key="7">
    <source>
        <dbReference type="EMBL" id="KPI37428.1"/>
    </source>
</evidence>
<feature type="transmembrane region" description="Helical" evidence="6">
    <location>
        <begin position="199"/>
        <end position="219"/>
    </location>
</feature>
<feature type="transmembrane region" description="Helical" evidence="6">
    <location>
        <begin position="108"/>
        <end position="127"/>
    </location>
</feature>